<protein>
    <submittedName>
        <fullName evidence="1">Uncharacterized protein</fullName>
    </submittedName>
</protein>
<keyword evidence="2" id="KW-1185">Reference proteome</keyword>
<dbReference type="Proteomes" id="UP001500547">
    <property type="component" value="Unassembled WGS sequence"/>
</dbReference>
<reference evidence="2" key="1">
    <citation type="journal article" date="2019" name="Int. J. Syst. Evol. Microbiol.">
        <title>The Global Catalogue of Microorganisms (GCM) 10K type strain sequencing project: providing services to taxonomists for standard genome sequencing and annotation.</title>
        <authorList>
            <consortium name="The Broad Institute Genomics Platform"/>
            <consortium name="The Broad Institute Genome Sequencing Center for Infectious Disease"/>
            <person name="Wu L."/>
            <person name="Ma J."/>
        </authorList>
    </citation>
    <scope>NUCLEOTIDE SEQUENCE [LARGE SCALE GENOMIC DNA]</scope>
    <source>
        <strain evidence="2">JCM 18715</strain>
    </source>
</reference>
<organism evidence="1 2">
    <name type="scientific">Viridibacterium curvum</name>
    <dbReference type="NCBI Taxonomy" id="1101404"/>
    <lineage>
        <taxon>Bacteria</taxon>
        <taxon>Pseudomonadati</taxon>
        <taxon>Pseudomonadota</taxon>
        <taxon>Betaproteobacteria</taxon>
        <taxon>Rhodocyclales</taxon>
        <taxon>Rhodocyclaceae</taxon>
        <taxon>Viridibacterium</taxon>
    </lineage>
</organism>
<comment type="caution">
    <text evidence="1">The sequence shown here is derived from an EMBL/GenBank/DDBJ whole genome shotgun (WGS) entry which is preliminary data.</text>
</comment>
<evidence type="ECO:0000313" key="1">
    <source>
        <dbReference type="EMBL" id="GAA5170134.1"/>
    </source>
</evidence>
<accession>A0ABP9R0A7</accession>
<name>A0ABP9R0A7_9RHOO</name>
<proteinExistence type="predicted"/>
<sequence>MPSDWPIISYFNSGTATSRHILSQLEFVAREQWYELYRHKEDGSLWRLDADDKYQQRFLVKIDNAETWATFDATQLEQGLLLESRGGLSEDRCKWKSCESRAIQRSAFCVVHTYEQGVRK</sequence>
<gene>
    <name evidence="1" type="ORF">GCM10025770_32620</name>
</gene>
<evidence type="ECO:0000313" key="2">
    <source>
        <dbReference type="Proteomes" id="UP001500547"/>
    </source>
</evidence>
<dbReference type="EMBL" id="BAABLD010000016">
    <property type="protein sequence ID" value="GAA5170134.1"/>
    <property type="molecule type" value="Genomic_DNA"/>
</dbReference>